<dbReference type="RefSeq" id="WP_378279948.1">
    <property type="nucleotide sequence ID" value="NZ_JBHSON010000003.1"/>
</dbReference>
<keyword evidence="2" id="KW-1185">Reference proteome</keyword>
<sequence length="282" mass="30931">MLDLLTELRRTPTSLWTESAFGTRSLNAPPDGERPKPRPQFCRAVVRHLAEMDGGTDFAAVRIGRDELKRRTGHQGEGTLYATFGPNAQQSLASLLAAEMGSTFAVRDAVRHVLAETKVWSHRPHRDGWLAALEDGAAPSRRFAAETLVRVLADWTARNPRLARSAGHLPPPTAVQDLCVISGGRASSADARVFLAEVVRVAAGFEGASAQAVLNAVHDDLMRLLAIGHSDYADELVRNARESLGEIEYMWPHLGPDERERVATRLGPIVGDLYRRMDKDES</sequence>
<dbReference type="Proteomes" id="UP001596074">
    <property type="component" value="Unassembled WGS sequence"/>
</dbReference>
<accession>A0ABW0ZMY2</accession>
<protein>
    <submittedName>
        <fullName evidence="1">Uncharacterized protein</fullName>
    </submittedName>
</protein>
<proteinExistence type="predicted"/>
<dbReference type="EMBL" id="JBHSON010000003">
    <property type="protein sequence ID" value="MFC5744625.1"/>
    <property type="molecule type" value="Genomic_DNA"/>
</dbReference>
<name>A0ABW0ZMY2_9ACTN</name>
<reference evidence="2" key="1">
    <citation type="journal article" date="2019" name="Int. J. Syst. Evol. Microbiol.">
        <title>The Global Catalogue of Microorganisms (GCM) 10K type strain sequencing project: providing services to taxonomists for standard genome sequencing and annotation.</title>
        <authorList>
            <consortium name="The Broad Institute Genomics Platform"/>
            <consortium name="The Broad Institute Genome Sequencing Center for Infectious Disease"/>
            <person name="Wu L."/>
            <person name="Ma J."/>
        </authorList>
    </citation>
    <scope>NUCLEOTIDE SEQUENCE [LARGE SCALE GENOMIC DNA]</scope>
    <source>
        <strain evidence="2">KCTC 42087</strain>
    </source>
</reference>
<gene>
    <name evidence="1" type="ORF">ACFPZN_03235</name>
</gene>
<organism evidence="1 2">
    <name type="scientific">Actinomadura rugatobispora</name>
    <dbReference type="NCBI Taxonomy" id="1994"/>
    <lineage>
        <taxon>Bacteria</taxon>
        <taxon>Bacillati</taxon>
        <taxon>Actinomycetota</taxon>
        <taxon>Actinomycetes</taxon>
        <taxon>Streptosporangiales</taxon>
        <taxon>Thermomonosporaceae</taxon>
        <taxon>Actinomadura</taxon>
    </lineage>
</organism>
<evidence type="ECO:0000313" key="2">
    <source>
        <dbReference type="Proteomes" id="UP001596074"/>
    </source>
</evidence>
<comment type="caution">
    <text evidence="1">The sequence shown here is derived from an EMBL/GenBank/DDBJ whole genome shotgun (WGS) entry which is preliminary data.</text>
</comment>
<evidence type="ECO:0000313" key="1">
    <source>
        <dbReference type="EMBL" id="MFC5744625.1"/>
    </source>
</evidence>